<evidence type="ECO:0000256" key="3">
    <source>
        <dbReference type="ARBA" id="ARBA00012417"/>
    </source>
</evidence>
<dbReference type="SMART" id="SM00481">
    <property type="entry name" value="POLIIIAc"/>
    <property type="match status" value="1"/>
</dbReference>
<dbReference type="Gene3D" id="1.10.150.870">
    <property type="match status" value="1"/>
</dbReference>
<evidence type="ECO:0000256" key="2">
    <source>
        <dbReference type="ARBA" id="ARBA00009496"/>
    </source>
</evidence>
<comment type="caution">
    <text evidence="12">The sequence shown here is derived from an EMBL/GenBank/DDBJ whole genome shotgun (WGS) entry which is preliminary data.</text>
</comment>
<dbReference type="NCBIfam" id="NF005298">
    <property type="entry name" value="PRK06826.1"/>
    <property type="match status" value="1"/>
</dbReference>
<keyword evidence="5" id="KW-0808">Transferase</keyword>
<dbReference type="InterPro" id="IPR004013">
    <property type="entry name" value="PHP_dom"/>
</dbReference>
<dbReference type="Pfam" id="PF02811">
    <property type="entry name" value="PHP"/>
    <property type="match status" value="1"/>
</dbReference>
<dbReference type="InterPro" id="IPR040982">
    <property type="entry name" value="DNA_pol3_finger"/>
</dbReference>
<feature type="domain" description="Polymerase/histidinol phosphatase N-terminal" evidence="11">
    <location>
        <begin position="5"/>
        <end position="72"/>
    </location>
</feature>
<organism evidence="12 13">
    <name type="scientific">Orenia marismortui</name>
    <dbReference type="NCBI Taxonomy" id="46469"/>
    <lineage>
        <taxon>Bacteria</taxon>
        <taxon>Bacillati</taxon>
        <taxon>Bacillota</taxon>
        <taxon>Clostridia</taxon>
        <taxon>Halanaerobiales</taxon>
        <taxon>Halobacteroidaceae</taxon>
        <taxon>Orenia</taxon>
    </lineage>
</organism>
<dbReference type="Gene3D" id="3.20.20.140">
    <property type="entry name" value="Metal-dependent hydrolases"/>
    <property type="match status" value="1"/>
</dbReference>
<dbReference type="PANTHER" id="PTHR32294:SF0">
    <property type="entry name" value="DNA POLYMERASE III SUBUNIT ALPHA"/>
    <property type="match status" value="1"/>
</dbReference>
<comment type="catalytic activity">
    <reaction evidence="10">
        <text>DNA(n) + a 2'-deoxyribonucleoside 5'-triphosphate = DNA(n+1) + diphosphate</text>
        <dbReference type="Rhea" id="RHEA:22508"/>
        <dbReference type="Rhea" id="RHEA-COMP:17339"/>
        <dbReference type="Rhea" id="RHEA-COMP:17340"/>
        <dbReference type="ChEBI" id="CHEBI:33019"/>
        <dbReference type="ChEBI" id="CHEBI:61560"/>
        <dbReference type="ChEBI" id="CHEBI:173112"/>
        <dbReference type="EC" id="2.7.7.7"/>
    </reaction>
</comment>
<dbReference type="CDD" id="cd12113">
    <property type="entry name" value="PHP_PolIIIA_DnaE3"/>
    <property type="match status" value="1"/>
</dbReference>
<protein>
    <recommendedName>
        <fullName evidence="4">DNA polymerase III subunit alpha</fullName>
        <ecNumber evidence="3">2.7.7.7</ecNumber>
    </recommendedName>
</protein>
<evidence type="ECO:0000256" key="6">
    <source>
        <dbReference type="ARBA" id="ARBA00022695"/>
    </source>
</evidence>
<evidence type="ECO:0000256" key="4">
    <source>
        <dbReference type="ARBA" id="ARBA00019114"/>
    </source>
</evidence>
<dbReference type="EC" id="2.7.7.7" evidence="3"/>
<sequence>MDNFVHLHLHTEYSLLDGAIRIKDLVKQAKEYNMPAVAITDHGVMYGAVDFYRQAKAAGIKPIIGCEVYVANNHLKKDKNNKGLAHLVLLAENNQGYQNLLKLVSTSYTQGFYYKPRVDKSLLREYSEGIICLSSCLAGELASLLKNNQKERAREVALQYQRIFGEDNFFLELQDHGLADQHLANKGLVELSEELEIPLVATNDAHYLTQEDAKVHDVLLCIQTGKDIDDKNRMKFPNDQFYLKSYQEMKEIFKDYPEAITNTIKIADRCNVELDFDNILLPHYDVPNGESLESYLRKLAYEGLEDKYDELTPEIEERLEYELGIINQMGYPAYFLIVRDFIKYAKDNDIIVGPGRGSAASSIVSYLLDITEIDPLEYNLLFERFLNPARVSMPDIDIDFCYERRDEVIDYVVRKYGQDKVAQIITFGTMAAKGAIRDVGRVLGIAYDKVDKVAKAIPNSLGISLDQALKESKDLKNLYHSDYQVKEIIDYSRQIEGLPRHASTHAAGVIITKEEITNYTPLYMSKGEITTQYPMGDLESLGLLKMDFLGLRTLTVINKTLDLLKETQGIELKLAEIPFDDEKVFELLSSGASLGVFQLESDGMRRLIQKLKPEEIEDIIALLALYRPGPLGSGMVDDFIARRHGEEEIEYPHEDLKDILKATYGVILYQEQVMQIAQKIAGYSLGEADILRRAMGKKKPEVMKKHRDIFINGNDEVIGVVNNGYSQELGEELFELIEYFSGYGFNKAHSTAYAYVSYQTAYLKAHYPVEFMAALMTSLIGNSDKVAAYIAESERIGVEILAPDINYSKVGFTVEDANIRFGLEAIKNVGKKAIEAIIESRAEGKFEGLKDFCERVNLSKVNQRVVESLIKAGAFDSLGFYRSQLLRILEKVFEQAQKVQKQKSNGQTSFLDIFNEDEFIVDQIEMPDIEEFEFRRLLSLEKEMLGFYLSGHPLQDYLAMLKDKRTNSSQNLKVNQEKVVVGGLIVDNREILTKNHNKMAFLNLEDEVGEIEVIVFPNVYQKYQEYILEEEVVLIRGKVNQEGKLIAAQIGDLESNFYSKGKEKKKEVDILHLQLEKLDNEVLFDLKNILLQYRGSSAVYLHLVIDSKRVSIKLDARYNVKLNDSLKEELNKLELKHSLSYN</sequence>
<evidence type="ECO:0000313" key="12">
    <source>
        <dbReference type="EMBL" id="TDX58950.1"/>
    </source>
</evidence>
<dbReference type="NCBIfam" id="TIGR00594">
    <property type="entry name" value="polc"/>
    <property type="match status" value="1"/>
</dbReference>
<gene>
    <name evidence="12" type="ORF">C7959_10288</name>
</gene>
<dbReference type="Pfam" id="PF14579">
    <property type="entry name" value="HHH_6"/>
    <property type="match status" value="1"/>
</dbReference>
<dbReference type="NCBIfam" id="NF004226">
    <property type="entry name" value="PRK05673.1"/>
    <property type="match status" value="1"/>
</dbReference>
<dbReference type="Pfam" id="PF17657">
    <property type="entry name" value="DNA_pol3_finger"/>
    <property type="match status" value="1"/>
</dbReference>
<evidence type="ECO:0000256" key="5">
    <source>
        <dbReference type="ARBA" id="ARBA00022679"/>
    </source>
</evidence>
<dbReference type="InterPro" id="IPR029460">
    <property type="entry name" value="DNAPol_HHH"/>
</dbReference>
<dbReference type="Pfam" id="PF01336">
    <property type="entry name" value="tRNA_anti-codon"/>
    <property type="match status" value="1"/>
</dbReference>
<name>A0A4R8HFS1_9FIRM</name>
<dbReference type="InterPro" id="IPR041931">
    <property type="entry name" value="DNA_pol3_alpha_thumb_dom"/>
</dbReference>
<keyword evidence="6" id="KW-0548">Nucleotidyltransferase</keyword>
<dbReference type="Gene3D" id="1.10.10.1600">
    <property type="entry name" value="Bacterial DNA polymerase III alpha subunit, thumb domain"/>
    <property type="match status" value="1"/>
</dbReference>
<evidence type="ECO:0000313" key="13">
    <source>
        <dbReference type="Proteomes" id="UP000295832"/>
    </source>
</evidence>
<dbReference type="AlphaFoldDB" id="A0A4R8HFS1"/>
<dbReference type="GO" id="GO:0003887">
    <property type="term" value="F:DNA-directed DNA polymerase activity"/>
    <property type="evidence" value="ECO:0007669"/>
    <property type="project" value="UniProtKB-KW"/>
</dbReference>
<dbReference type="GO" id="GO:0006260">
    <property type="term" value="P:DNA replication"/>
    <property type="evidence" value="ECO:0007669"/>
    <property type="project" value="UniProtKB-KW"/>
</dbReference>
<evidence type="ECO:0000259" key="11">
    <source>
        <dbReference type="SMART" id="SM00481"/>
    </source>
</evidence>
<dbReference type="EMBL" id="SOEG01000002">
    <property type="protein sequence ID" value="TDX58950.1"/>
    <property type="molecule type" value="Genomic_DNA"/>
</dbReference>
<dbReference type="SUPFAM" id="SSF89550">
    <property type="entry name" value="PHP domain-like"/>
    <property type="match status" value="1"/>
</dbReference>
<dbReference type="InterPro" id="IPR012340">
    <property type="entry name" value="NA-bd_OB-fold"/>
</dbReference>
<keyword evidence="8" id="KW-0239">DNA-directed DNA polymerase</keyword>
<comment type="subcellular location">
    <subcellularLocation>
        <location evidence="1">Cytoplasm</location>
    </subcellularLocation>
</comment>
<comment type="function">
    <text evidence="9">DNA polymerase III is a complex, multichain enzyme responsible for most of the replicative synthesis in bacteria. This DNA polymerase also exhibits 3' to 5' exonuclease activity. The alpha chain is the DNA polymerase.</text>
</comment>
<evidence type="ECO:0000256" key="1">
    <source>
        <dbReference type="ARBA" id="ARBA00004496"/>
    </source>
</evidence>
<dbReference type="CDD" id="cd04485">
    <property type="entry name" value="DnaE_OBF"/>
    <property type="match status" value="1"/>
</dbReference>
<dbReference type="GO" id="GO:0008408">
    <property type="term" value="F:3'-5' exonuclease activity"/>
    <property type="evidence" value="ECO:0007669"/>
    <property type="project" value="InterPro"/>
</dbReference>
<dbReference type="InterPro" id="IPR016195">
    <property type="entry name" value="Pol/histidinol_Pase-like"/>
</dbReference>
<dbReference type="GO" id="GO:0003676">
    <property type="term" value="F:nucleic acid binding"/>
    <property type="evidence" value="ECO:0007669"/>
    <property type="project" value="InterPro"/>
</dbReference>
<accession>A0A4R8HFS1</accession>
<evidence type="ECO:0000256" key="8">
    <source>
        <dbReference type="ARBA" id="ARBA00022932"/>
    </source>
</evidence>
<comment type="similarity">
    <text evidence="2">Belongs to the DNA polymerase type-C family. DnaE subfamily.</text>
</comment>
<dbReference type="Pfam" id="PF07733">
    <property type="entry name" value="DNA_pol3_alpha"/>
    <property type="match status" value="1"/>
</dbReference>
<dbReference type="InterPro" id="IPR004365">
    <property type="entry name" value="NA-bd_OB_tRNA"/>
</dbReference>
<proteinExistence type="inferred from homology"/>
<reference evidence="12 13" key="1">
    <citation type="submission" date="2019-03" db="EMBL/GenBank/DDBJ databases">
        <title>Subsurface microbial communities from deep shales in Ohio and West Virginia, USA.</title>
        <authorList>
            <person name="Wrighton K."/>
        </authorList>
    </citation>
    <scope>NUCLEOTIDE SEQUENCE [LARGE SCALE GENOMIC DNA]</scope>
    <source>
        <strain evidence="12 13">MSL 6dP</strain>
    </source>
</reference>
<dbReference type="Proteomes" id="UP000295832">
    <property type="component" value="Unassembled WGS sequence"/>
</dbReference>
<dbReference type="STRING" id="926561.GCA_000379025_01989"/>
<dbReference type="InterPro" id="IPR004805">
    <property type="entry name" value="DnaE2/DnaE/PolC"/>
</dbReference>
<dbReference type="GO" id="GO:0005737">
    <property type="term" value="C:cytoplasm"/>
    <property type="evidence" value="ECO:0007669"/>
    <property type="project" value="UniProtKB-SubCell"/>
</dbReference>
<dbReference type="PANTHER" id="PTHR32294">
    <property type="entry name" value="DNA POLYMERASE III SUBUNIT ALPHA"/>
    <property type="match status" value="1"/>
</dbReference>
<keyword evidence="13" id="KW-1185">Reference proteome</keyword>
<dbReference type="InterPro" id="IPR011708">
    <property type="entry name" value="DNA_pol3_alpha_NTPase_dom"/>
</dbReference>
<dbReference type="SUPFAM" id="SSF160975">
    <property type="entry name" value="AF1531-like"/>
    <property type="match status" value="1"/>
</dbReference>
<evidence type="ECO:0000256" key="9">
    <source>
        <dbReference type="ARBA" id="ARBA00025611"/>
    </source>
</evidence>
<evidence type="ECO:0000256" key="7">
    <source>
        <dbReference type="ARBA" id="ARBA00022705"/>
    </source>
</evidence>
<dbReference type="Gene3D" id="2.40.50.140">
    <property type="entry name" value="Nucleic acid-binding proteins"/>
    <property type="match status" value="1"/>
</dbReference>
<dbReference type="RefSeq" id="WP_134114538.1">
    <property type="nucleotide sequence ID" value="NZ_SOEG01000002.1"/>
</dbReference>
<dbReference type="InterPro" id="IPR003141">
    <property type="entry name" value="Pol/His_phosphatase_N"/>
</dbReference>
<keyword evidence="7" id="KW-0235">DNA replication</keyword>
<evidence type="ECO:0000256" key="10">
    <source>
        <dbReference type="ARBA" id="ARBA00049244"/>
    </source>
</evidence>